<evidence type="ECO:0000256" key="6">
    <source>
        <dbReference type="ARBA" id="ARBA00022989"/>
    </source>
</evidence>
<feature type="region of interest" description="Disordered" evidence="9">
    <location>
        <begin position="258"/>
        <end position="277"/>
    </location>
</feature>
<evidence type="ECO:0000256" key="2">
    <source>
        <dbReference type="ARBA" id="ARBA00005974"/>
    </source>
</evidence>
<gene>
    <name evidence="11" type="ORF">PCOR1329_LOCUS52481</name>
</gene>
<protein>
    <recommendedName>
        <fullName evidence="13">Sideroflexin</fullName>
    </recommendedName>
</protein>
<proteinExistence type="inferred from homology"/>
<comment type="similarity">
    <text evidence="2">Belongs to the sideroflexin family.</text>
</comment>
<keyword evidence="7" id="KW-0496">Mitochondrion</keyword>
<comment type="subcellular location">
    <subcellularLocation>
        <location evidence="1">Mitochondrion membrane</location>
        <topology evidence="1">Multi-pass membrane protein</topology>
    </subcellularLocation>
</comment>
<evidence type="ECO:0000256" key="7">
    <source>
        <dbReference type="ARBA" id="ARBA00023128"/>
    </source>
</evidence>
<feature type="compositionally biased region" description="Basic and acidic residues" evidence="9">
    <location>
        <begin position="304"/>
        <end position="318"/>
    </location>
</feature>
<keyword evidence="8 10" id="KW-0472">Membrane</keyword>
<comment type="caution">
    <text evidence="11">The sequence shown here is derived from an EMBL/GenBank/DDBJ whole genome shotgun (WGS) entry which is preliminary data.</text>
</comment>
<keyword evidence="4 10" id="KW-0812">Transmembrane</keyword>
<dbReference type="InterPro" id="IPR004686">
    <property type="entry name" value="Mtc"/>
</dbReference>
<evidence type="ECO:0000256" key="4">
    <source>
        <dbReference type="ARBA" id="ARBA00022692"/>
    </source>
</evidence>
<evidence type="ECO:0000256" key="5">
    <source>
        <dbReference type="ARBA" id="ARBA00022970"/>
    </source>
</evidence>
<feature type="compositionally biased region" description="Low complexity" evidence="9">
    <location>
        <begin position="333"/>
        <end position="371"/>
    </location>
</feature>
<feature type="compositionally biased region" description="Low complexity" evidence="9">
    <location>
        <begin position="291"/>
        <end position="301"/>
    </location>
</feature>
<keyword evidence="3" id="KW-0813">Transport</keyword>
<reference evidence="11" key="1">
    <citation type="submission" date="2023-10" db="EMBL/GenBank/DDBJ databases">
        <authorList>
            <person name="Chen Y."/>
            <person name="Shah S."/>
            <person name="Dougan E. K."/>
            <person name="Thang M."/>
            <person name="Chan C."/>
        </authorList>
    </citation>
    <scope>NUCLEOTIDE SEQUENCE [LARGE SCALE GENOMIC DNA]</scope>
</reference>
<evidence type="ECO:0000256" key="3">
    <source>
        <dbReference type="ARBA" id="ARBA00022448"/>
    </source>
</evidence>
<evidence type="ECO:0000256" key="8">
    <source>
        <dbReference type="ARBA" id="ARBA00023136"/>
    </source>
</evidence>
<dbReference type="PANTHER" id="PTHR11153:SF6">
    <property type="entry name" value="SIDEROFLEXIN-5"/>
    <property type="match status" value="1"/>
</dbReference>
<keyword evidence="6 10" id="KW-1133">Transmembrane helix</keyword>
<evidence type="ECO:0000313" key="11">
    <source>
        <dbReference type="EMBL" id="CAK0864687.1"/>
    </source>
</evidence>
<dbReference type="PANTHER" id="PTHR11153">
    <property type="entry name" value="SIDEROFLEXIN"/>
    <property type="match status" value="1"/>
</dbReference>
<evidence type="ECO:0000256" key="10">
    <source>
        <dbReference type="SAM" id="Phobius"/>
    </source>
</evidence>
<feature type="transmembrane region" description="Helical" evidence="10">
    <location>
        <begin position="223"/>
        <end position="242"/>
    </location>
</feature>
<evidence type="ECO:0000256" key="9">
    <source>
        <dbReference type="SAM" id="MobiDB-lite"/>
    </source>
</evidence>
<sequence length="395" mass="41462">MSAMAAAAAGAMARRLVPRPGGAGAARMAAAGGAAAISALSLLPSASAKETPPPFTLGAPRYDQSTYLGRLRTILEKIEPSSLFVSEAEVRRCQALLDAFAATGAAPPGTSDEELWRARATVDACIHPVSKEVMFAPGRMAAFVPMNVPICFLMLNAHSYPMVLFSHWVNQSYNVVNNYVNRSSLEVDWAGLLKPYGVAVTVSCGIALGLKRAMVAFPGLAKLGLFVPYFAVISAGACNVAFTRIRLARARRLHLLPRRPGAGHVPQRGPPSRAQHGRHALVRPAHLGAARAAGGDAAAAPRRGRSDRGGAAGDHPRGADAGTGTDLRRSARAEPGTPRGPPGRSRAVPASAPRSSAASRWRCRAPWPSSRRNCRCPCRAWSPSSRASLARTAGP</sequence>
<name>A0ABN9UXL6_9DINO</name>
<keyword evidence="12" id="KW-1185">Reference proteome</keyword>
<evidence type="ECO:0000256" key="1">
    <source>
        <dbReference type="ARBA" id="ARBA00004225"/>
    </source>
</evidence>
<feature type="region of interest" description="Disordered" evidence="9">
    <location>
        <begin position="291"/>
        <end position="374"/>
    </location>
</feature>
<dbReference type="Proteomes" id="UP001189429">
    <property type="component" value="Unassembled WGS sequence"/>
</dbReference>
<dbReference type="Pfam" id="PF03820">
    <property type="entry name" value="SFXNs"/>
    <property type="match status" value="1"/>
</dbReference>
<organism evidence="11 12">
    <name type="scientific">Prorocentrum cordatum</name>
    <dbReference type="NCBI Taxonomy" id="2364126"/>
    <lineage>
        <taxon>Eukaryota</taxon>
        <taxon>Sar</taxon>
        <taxon>Alveolata</taxon>
        <taxon>Dinophyceae</taxon>
        <taxon>Prorocentrales</taxon>
        <taxon>Prorocentraceae</taxon>
        <taxon>Prorocentrum</taxon>
    </lineage>
</organism>
<evidence type="ECO:0008006" key="13">
    <source>
        <dbReference type="Google" id="ProtNLM"/>
    </source>
</evidence>
<evidence type="ECO:0000313" key="12">
    <source>
        <dbReference type="Proteomes" id="UP001189429"/>
    </source>
</evidence>
<dbReference type="EMBL" id="CAUYUJ010016389">
    <property type="protein sequence ID" value="CAK0864687.1"/>
    <property type="molecule type" value="Genomic_DNA"/>
</dbReference>
<keyword evidence="5" id="KW-0029">Amino-acid transport</keyword>
<accession>A0ABN9UXL6</accession>